<dbReference type="EMBL" id="MGBR01000001">
    <property type="protein sequence ID" value="OGK73905.1"/>
    <property type="molecule type" value="Genomic_DNA"/>
</dbReference>
<gene>
    <name evidence="1" type="ORF">A3K52_03960</name>
</gene>
<evidence type="ECO:0000313" key="1">
    <source>
        <dbReference type="EMBL" id="OGK73905.1"/>
    </source>
</evidence>
<dbReference type="Proteomes" id="UP000177050">
    <property type="component" value="Unassembled WGS sequence"/>
</dbReference>
<sequence>MSIKPSEEVINSLLSEAEKEITKEENMTIQTDNAIVREIEIIEGNKTDTELLIQRDILEGEIDLTRKMEAELWNGAHIICLPFFYETYTIQAQIEPKLQTKYNQATIATCSRFKALGKNGLAMITPIIDFIRNYRDFTPTDRKELDRELLNRVIMWLKLDIMPESRPRPLLTQSLEKVIIDIEEAEAVFARSPSEASYMEGEIHLAAIKAVRNSAFLPSLVKIRLLQSLKQLTREEISDIGTFLLWEIRKSSHHHNMLLYTMLKIFKNLSFSLK</sequence>
<protein>
    <submittedName>
        <fullName evidence="1">Uncharacterized protein</fullName>
    </submittedName>
</protein>
<accession>A0A1F7L1A1</accession>
<dbReference type="AlphaFoldDB" id="A0A1F7L1A1"/>
<evidence type="ECO:0000313" key="2">
    <source>
        <dbReference type="Proteomes" id="UP000177050"/>
    </source>
</evidence>
<name>A0A1F7L1A1_9BACT</name>
<comment type="caution">
    <text evidence="1">The sequence shown here is derived from an EMBL/GenBank/DDBJ whole genome shotgun (WGS) entry which is preliminary data.</text>
</comment>
<proteinExistence type="predicted"/>
<reference evidence="1 2" key="1">
    <citation type="journal article" date="2016" name="Nat. Commun.">
        <title>Thousands of microbial genomes shed light on interconnected biogeochemical processes in an aquifer system.</title>
        <authorList>
            <person name="Anantharaman K."/>
            <person name="Brown C.T."/>
            <person name="Hug L.A."/>
            <person name="Sharon I."/>
            <person name="Castelle C.J."/>
            <person name="Probst A.J."/>
            <person name="Thomas B.C."/>
            <person name="Singh A."/>
            <person name="Wilkins M.J."/>
            <person name="Karaoz U."/>
            <person name="Brodie E.L."/>
            <person name="Williams K.H."/>
            <person name="Hubbard S.S."/>
            <person name="Banfield J.F."/>
        </authorList>
    </citation>
    <scope>NUCLEOTIDE SEQUENCE [LARGE SCALE GENOMIC DNA]</scope>
</reference>
<organism evidence="1 2">
    <name type="scientific">Candidatus Roizmanbacteria bacterium RIFOXYD1_FULL_38_12</name>
    <dbReference type="NCBI Taxonomy" id="1802093"/>
    <lineage>
        <taxon>Bacteria</taxon>
        <taxon>Candidatus Roizmaniibacteriota</taxon>
    </lineage>
</organism>